<evidence type="ECO:0000313" key="3">
    <source>
        <dbReference type="Proteomes" id="UP000319483"/>
    </source>
</evidence>
<dbReference type="Proteomes" id="UP000319483">
    <property type="component" value="Unassembled WGS sequence"/>
</dbReference>
<keyword evidence="1" id="KW-0812">Transmembrane</keyword>
<dbReference type="AlphaFoldDB" id="A0A556SAY7"/>
<accession>A0A556SAY7</accession>
<dbReference type="RefSeq" id="WP_144092233.1">
    <property type="nucleotide sequence ID" value="NZ_VMHM01000011.1"/>
</dbReference>
<dbReference type="EMBL" id="VMHM01000011">
    <property type="protein sequence ID" value="TSJ98311.1"/>
    <property type="molecule type" value="Genomic_DNA"/>
</dbReference>
<name>A0A556SAY7_9GAMM</name>
<protein>
    <submittedName>
        <fullName evidence="2">Uncharacterized protein</fullName>
    </submittedName>
</protein>
<gene>
    <name evidence="2" type="ORF">FPQ15_09010</name>
</gene>
<comment type="caution">
    <text evidence="2">The sequence shown here is derived from an EMBL/GenBank/DDBJ whole genome shotgun (WGS) entry which is preliminary data.</text>
</comment>
<keyword evidence="1" id="KW-0472">Membrane</keyword>
<evidence type="ECO:0000256" key="1">
    <source>
        <dbReference type="SAM" id="Phobius"/>
    </source>
</evidence>
<feature type="transmembrane region" description="Helical" evidence="1">
    <location>
        <begin position="20"/>
        <end position="37"/>
    </location>
</feature>
<keyword evidence="1" id="KW-1133">Transmembrane helix</keyword>
<proteinExistence type="predicted"/>
<sequence>MIKNIYKLIKNFFVVNKNYFLVIALVITSVITAYSFGVNNGKQKQAITQATQTINVLNQLIDSTKHLTKNAVDASSALSQQMAERKLYDDQSTNALRDALNSTATNRSNCVFDDRVLQFIDSARTRAAEATTNGITSTTKRAMRNTSSTQK</sequence>
<reference evidence="2 3" key="1">
    <citation type="submission" date="2019-07" db="EMBL/GenBank/DDBJ databases">
        <title>Gilliamella genomes.</title>
        <authorList>
            <person name="Zheng H."/>
        </authorList>
    </citation>
    <scope>NUCLEOTIDE SEQUENCE [LARGE SCALE GENOMIC DNA]</scope>
    <source>
        <strain evidence="2 3">W8127</strain>
    </source>
</reference>
<evidence type="ECO:0000313" key="2">
    <source>
        <dbReference type="EMBL" id="TSJ98311.1"/>
    </source>
</evidence>
<organism evidence="2 3">
    <name type="scientific">Gilliamella apicola</name>
    <dbReference type="NCBI Taxonomy" id="1196095"/>
    <lineage>
        <taxon>Bacteria</taxon>
        <taxon>Pseudomonadati</taxon>
        <taxon>Pseudomonadota</taxon>
        <taxon>Gammaproteobacteria</taxon>
        <taxon>Orbales</taxon>
        <taxon>Orbaceae</taxon>
        <taxon>Gilliamella</taxon>
    </lineage>
</organism>